<dbReference type="AlphaFoldDB" id="A0A494X842"/>
<dbReference type="Pfam" id="PF06188">
    <property type="entry name" value="HrpE"/>
    <property type="match status" value="1"/>
</dbReference>
<organism evidence="2 3">
    <name type="scientific">Trinickia fusca</name>
    <dbReference type="NCBI Taxonomy" id="2419777"/>
    <lineage>
        <taxon>Bacteria</taxon>
        <taxon>Pseudomonadati</taxon>
        <taxon>Pseudomonadota</taxon>
        <taxon>Betaproteobacteria</taxon>
        <taxon>Burkholderiales</taxon>
        <taxon>Burkholderiaceae</taxon>
        <taxon>Trinickia</taxon>
    </lineage>
</organism>
<protein>
    <recommendedName>
        <fullName evidence="4">HrpE/YscL family type III secretion apparatus protein</fullName>
    </recommendedName>
</protein>
<evidence type="ECO:0008006" key="4">
    <source>
        <dbReference type="Google" id="ProtNLM"/>
    </source>
</evidence>
<gene>
    <name evidence="2" type="ORF">D7S89_16170</name>
</gene>
<feature type="coiled-coil region" evidence="1">
    <location>
        <begin position="50"/>
        <end position="96"/>
    </location>
</feature>
<evidence type="ECO:0000256" key="1">
    <source>
        <dbReference type="SAM" id="Coils"/>
    </source>
</evidence>
<keyword evidence="3" id="KW-1185">Reference proteome</keyword>
<evidence type="ECO:0000313" key="2">
    <source>
        <dbReference type="EMBL" id="RKP46887.1"/>
    </source>
</evidence>
<reference evidence="2 3" key="1">
    <citation type="submission" date="2018-10" db="EMBL/GenBank/DDBJ databases">
        <title>Paraburkholderia sp. 7MK8-2, isolated from soil.</title>
        <authorList>
            <person name="Gao Z.-H."/>
            <person name="Qiu L.-H."/>
        </authorList>
    </citation>
    <scope>NUCLEOTIDE SEQUENCE [LARGE SCALE GENOMIC DNA]</scope>
    <source>
        <strain evidence="2 3">7MK8-2</strain>
    </source>
</reference>
<dbReference type="Proteomes" id="UP000280434">
    <property type="component" value="Unassembled WGS sequence"/>
</dbReference>
<dbReference type="RefSeq" id="WP_121278739.1">
    <property type="nucleotide sequence ID" value="NZ_RBZV01000006.1"/>
</dbReference>
<name>A0A494X842_9BURK</name>
<accession>A0A494X842</accession>
<proteinExistence type="predicted"/>
<comment type="caution">
    <text evidence="2">The sequence shown here is derived from an EMBL/GenBank/DDBJ whole genome shotgun (WGS) entry which is preliminary data.</text>
</comment>
<evidence type="ECO:0000313" key="3">
    <source>
        <dbReference type="Proteomes" id="UP000280434"/>
    </source>
</evidence>
<dbReference type="InterPro" id="IPR009335">
    <property type="entry name" value="T3SS_HrpE/ATPase_suE"/>
</dbReference>
<dbReference type="EMBL" id="RBZV01000006">
    <property type="protein sequence ID" value="RKP46887.1"/>
    <property type="molecule type" value="Genomic_DNA"/>
</dbReference>
<sequence>MHHLIQRRYRAPDSSDDAVSGFIARREVLLALSEAETICENARTQAVAIVQSADARREALEEEAVEEAQQEVWLRARALHEALEELEHRFKDELEDTLKAILAAILERLMIELPERERLLSSVKVLLQETTVIGGAVLKVSRDDWTRAAEDLATSVPYQVEVDTSLQAGECRLCAGQGEWRGSFGGSLDSLLAALGNAGVHSHSPDSGDAVSSLDLS</sequence>
<keyword evidence="1" id="KW-0175">Coiled coil</keyword>